<dbReference type="RefSeq" id="WP_301121382.1">
    <property type="nucleotide sequence ID" value="NZ_JAUHPX010000007.1"/>
</dbReference>
<dbReference type="PANTHER" id="PTHR30336">
    <property type="entry name" value="INNER MEMBRANE PROTEIN, PROBABLE PERMEASE"/>
    <property type="match status" value="1"/>
</dbReference>
<dbReference type="Proteomes" id="UP001172737">
    <property type="component" value="Unassembled WGS sequence"/>
</dbReference>
<evidence type="ECO:0000313" key="3">
    <source>
        <dbReference type="EMBL" id="MDN4488824.1"/>
    </source>
</evidence>
<dbReference type="Pfam" id="PF02698">
    <property type="entry name" value="DUF218"/>
    <property type="match status" value="1"/>
</dbReference>
<proteinExistence type="predicted"/>
<comment type="caution">
    <text evidence="3">The sequence shown here is derived from an EMBL/GenBank/DDBJ whole genome shotgun (WGS) entry which is preliminary data.</text>
</comment>
<dbReference type="EMBL" id="JAUHPX010000007">
    <property type="protein sequence ID" value="MDN4488824.1"/>
    <property type="molecule type" value="Genomic_DNA"/>
</dbReference>
<reference evidence="3" key="1">
    <citation type="submission" date="2023-06" db="EMBL/GenBank/DDBJ databases">
        <title>Sysu t00039.</title>
        <authorList>
            <person name="Gao L."/>
            <person name="Fang B.-Z."/>
            <person name="Li W.-J."/>
        </authorList>
    </citation>
    <scope>NUCLEOTIDE SEQUENCE</scope>
    <source>
        <strain evidence="3">SYSU T00039</strain>
    </source>
</reference>
<evidence type="ECO:0000259" key="2">
    <source>
        <dbReference type="Pfam" id="PF02698"/>
    </source>
</evidence>
<accession>A0AAW7M2I3</accession>
<feature type="chain" id="PRO_5043465357" evidence="1">
    <location>
        <begin position="23"/>
        <end position="193"/>
    </location>
</feature>
<dbReference type="CDD" id="cd06259">
    <property type="entry name" value="YdcF-like"/>
    <property type="match status" value="1"/>
</dbReference>
<evidence type="ECO:0000256" key="1">
    <source>
        <dbReference type="SAM" id="SignalP"/>
    </source>
</evidence>
<organism evidence="3 4">
    <name type="scientific">Demequina lignilytica</name>
    <dbReference type="NCBI Taxonomy" id="3051663"/>
    <lineage>
        <taxon>Bacteria</taxon>
        <taxon>Bacillati</taxon>
        <taxon>Actinomycetota</taxon>
        <taxon>Actinomycetes</taxon>
        <taxon>Micrococcales</taxon>
        <taxon>Demequinaceae</taxon>
        <taxon>Demequina</taxon>
    </lineage>
</organism>
<dbReference type="InterPro" id="IPR051599">
    <property type="entry name" value="Cell_Envelope_Assoc"/>
</dbReference>
<protein>
    <submittedName>
        <fullName evidence="3">YdcF family protein</fullName>
    </submittedName>
</protein>
<gene>
    <name evidence="3" type="ORF">QQX10_11680</name>
</gene>
<dbReference type="GO" id="GO:0005886">
    <property type="term" value="C:plasma membrane"/>
    <property type="evidence" value="ECO:0007669"/>
    <property type="project" value="TreeGrafter"/>
</dbReference>
<dbReference type="AlphaFoldDB" id="A0AAW7M2I3"/>
<sequence length="193" mass="20280">MSRPLVAFGAAGLAAVAAPAVAMRATTASSRHAVDSGDLRPADAALVLGARVWPDGRPSRFLRERVVVGVELYRRGLVGTLLMSGAGPNKEGLDEPGTMRRTAIEMGVPARDIVMDPAGVNTWASARGAAARELRSVIACSQEFHLPRAVWLCRRAGLEAQGASPAVLARTHTVIGYGREMAAAWKAVLDTMA</sequence>
<feature type="domain" description="DUF218" evidence="2">
    <location>
        <begin position="43"/>
        <end position="163"/>
    </location>
</feature>
<feature type="signal peptide" evidence="1">
    <location>
        <begin position="1"/>
        <end position="22"/>
    </location>
</feature>
<dbReference type="InterPro" id="IPR003848">
    <property type="entry name" value="DUF218"/>
</dbReference>
<keyword evidence="4" id="KW-1185">Reference proteome</keyword>
<dbReference type="PANTHER" id="PTHR30336:SF20">
    <property type="entry name" value="DUF218 DOMAIN-CONTAINING PROTEIN"/>
    <property type="match status" value="1"/>
</dbReference>
<keyword evidence="1" id="KW-0732">Signal</keyword>
<name>A0AAW7M2I3_9MICO</name>
<evidence type="ECO:0000313" key="4">
    <source>
        <dbReference type="Proteomes" id="UP001172737"/>
    </source>
</evidence>